<dbReference type="Proteomes" id="UP000001817">
    <property type="component" value="Chromosome 1"/>
</dbReference>
<reference evidence="1 2" key="1">
    <citation type="journal article" date="2006" name="Proc. Natl. Acad. Sci. U.S.A.">
        <title>Burkholderia xenovorans LB400 harbors a multi-replicon, 9.73-Mbp genome shaped for versatility.</title>
        <authorList>
            <person name="Chain P.S."/>
            <person name="Denef V.J."/>
            <person name="Konstantinidis K.T."/>
            <person name="Vergez L.M."/>
            <person name="Agullo L."/>
            <person name="Reyes V.L."/>
            <person name="Hauser L."/>
            <person name="Cordova M."/>
            <person name="Gomez L."/>
            <person name="Gonzalez M."/>
            <person name="Land M."/>
            <person name="Lao V."/>
            <person name="Larimer F."/>
            <person name="LiPuma J.J."/>
            <person name="Mahenthiralingam E."/>
            <person name="Malfatti S.A."/>
            <person name="Marx C.J."/>
            <person name="Parnell J.J."/>
            <person name="Ramette A."/>
            <person name="Richardson P."/>
            <person name="Seeger M."/>
            <person name="Smith D."/>
            <person name="Spilker T."/>
            <person name="Sul W.J."/>
            <person name="Tsoi T.V."/>
            <person name="Ulrich L.E."/>
            <person name="Zhulin I.B."/>
            <person name="Tiedje J.M."/>
        </authorList>
    </citation>
    <scope>NUCLEOTIDE SEQUENCE [LARGE SCALE GENOMIC DNA]</scope>
    <source>
        <strain evidence="1 2">LB400</strain>
    </source>
</reference>
<dbReference type="EMBL" id="CP000270">
    <property type="protein sequence ID" value="ABE32692.1"/>
    <property type="molecule type" value="Genomic_DNA"/>
</dbReference>
<proteinExistence type="predicted"/>
<protein>
    <submittedName>
        <fullName evidence="1">Uncharacterized protein</fullName>
    </submittedName>
</protein>
<evidence type="ECO:0000313" key="1">
    <source>
        <dbReference type="EMBL" id="ABE32692.1"/>
    </source>
</evidence>
<dbReference type="AlphaFoldDB" id="Q13T97"/>
<accession>Q13T97</accession>
<keyword evidence="2" id="KW-1185">Reference proteome</keyword>
<evidence type="ECO:0000313" key="2">
    <source>
        <dbReference type="Proteomes" id="UP000001817"/>
    </source>
</evidence>
<dbReference type="STRING" id="266265.Bxe_A0240"/>
<name>Q13T97_PARXL</name>
<dbReference type="KEGG" id="bxe:Bxe_A0240"/>
<organism evidence="1 2">
    <name type="scientific">Paraburkholderia xenovorans (strain LB400)</name>
    <dbReference type="NCBI Taxonomy" id="266265"/>
    <lineage>
        <taxon>Bacteria</taxon>
        <taxon>Pseudomonadati</taxon>
        <taxon>Pseudomonadota</taxon>
        <taxon>Betaproteobacteria</taxon>
        <taxon>Burkholderiales</taxon>
        <taxon>Burkholderiaceae</taxon>
        <taxon>Paraburkholderia</taxon>
    </lineage>
</organism>
<gene>
    <name evidence="1" type="ORF">Bxe_A0240</name>
</gene>
<sequence>MCTAHMAPTDALQCSSQAHAVLADSDVLWPAFTDQGRRGRMLSRPQARFVACSCPANWQLRCVDGLAQYALYERCNSERLKTQQIHQIAGNALRNPKVSSVAAARALRERLVSWSTPSGEGKMRFSPPKPYQVRDNGVHVAPQCRPRALKTPRATSLKSLADCQPMHCRANDAMLGMPGRELGVHKCDEDVWSLRSEIGRRVTVPQYTVTQPLLLHWWSS</sequence>